<keyword evidence="7" id="KW-0460">Magnesium</keyword>
<evidence type="ECO:0000313" key="9">
    <source>
        <dbReference type="EMBL" id="KAA6377708.1"/>
    </source>
</evidence>
<dbReference type="SUPFAM" id="SSF56112">
    <property type="entry name" value="Protein kinase-like (PK-like)"/>
    <property type="match status" value="1"/>
</dbReference>
<dbReference type="GO" id="GO:0005524">
    <property type="term" value="F:ATP binding"/>
    <property type="evidence" value="ECO:0007669"/>
    <property type="project" value="UniProtKB-KW"/>
</dbReference>
<feature type="domain" description="Protein kinase" evidence="8">
    <location>
        <begin position="1"/>
        <end position="179"/>
    </location>
</feature>
<sequence length="208" mass="23726">MDYMAGGSLTNFITCFEVIGEQIIAYFCKQILQGLDYLHQNHRIHRDIKSDNVLLGLHGEVKIADFGFCAQLTEEMQKRRSIVGTPYWMSPELIQGLEYDELTDIWSLGITALECADGEPPLMNLPALKALFYIATRPPPTTKEPHKWSSKFNDFLSRCLQHDIKKRWSAQKLLSHPFIEQACDANVISEMVALVRESLQVDDQLDPV</sequence>
<dbReference type="InterPro" id="IPR051931">
    <property type="entry name" value="PAK3-like"/>
</dbReference>
<dbReference type="Gene3D" id="1.10.510.10">
    <property type="entry name" value="Transferase(Phosphotransferase) domain 1"/>
    <property type="match status" value="1"/>
</dbReference>
<gene>
    <name evidence="9" type="ORF">EZS28_026766</name>
</gene>
<dbReference type="Pfam" id="PF00069">
    <property type="entry name" value="Pkinase"/>
    <property type="match status" value="1"/>
</dbReference>
<evidence type="ECO:0000313" key="10">
    <source>
        <dbReference type="Proteomes" id="UP000324800"/>
    </source>
</evidence>
<evidence type="ECO:0000256" key="4">
    <source>
        <dbReference type="ARBA" id="ARBA00022723"/>
    </source>
</evidence>
<organism evidence="9 10">
    <name type="scientific">Streblomastix strix</name>
    <dbReference type="NCBI Taxonomy" id="222440"/>
    <lineage>
        <taxon>Eukaryota</taxon>
        <taxon>Metamonada</taxon>
        <taxon>Preaxostyla</taxon>
        <taxon>Oxymonadida</taxon>
        <taxon>Streblomastigidae</taxon>
        <taxon>Streblomastix</taxon>
    </lineage>
</organism>
<dbReference type="GO" id="GO:0046872">
    <property type="term" value="F:metal ion binding"/>
    <property type="evidence" value="ECO:0007669"/>
    <property type="project" value="UniProtKB-KW"/>
</dbReference>
<evidence type="ECO:0000256" key="3">
    <source>
        <dbReference type="ARBA" id="ARBA00022679"/>
    </source>
</evidence>
<keyword evidence="6" id="KW-0067">ATP-binding</keyword>
<dbReference type="OrthoDB" id="2914378at2759"/>
<comment type="cofactor">
    <cofactor evidence="1">
        <name>Mg(2+)</name>
        <dbReference type="ChEBI" id="CHEBI:18420"/>
    </cofactor>
</comment>
<evidence type="ECO:0000256" key="2">
    <source>
        <dbReference type="ARBA" id="ARBA00008874"/>
    </source>
</evidence>
<keyword evidence="5" id="KW-0547">Nucleotide-binding</keyword>
<dbReference type="Proteomes" id="UP000324800">
    <property type="component" value="Unassembled WGS sequence"/>
</dbReference>
<comment type="similarity">
    <text evidence="2">Belongs to the protein kinase superfamily. STE Ser/Thr protein kinase family. STE20 subfamily.</text>
</comment>
<dbReference type="FunFam" id="1.10.510.10:FF:000768">
    <property type="entry name" value="Non-specific serine/threonine protein kinase"/>
    <property type="match status" value="1"/>
</dbReference>
<reference evidence="9 10" key="1">
    <citation type="submission" date="2019-03" db="EMBL/GenBank/DDBJ databases">
        <title>Single cell metagenomics reveals metabolic interactions within the superorganism composed of flagellate Streblomastix strix and complex community of Bacteroidetes bacteria on its surface.</title>
        <authorList>
            <person name="Treitli S.C."/>
            <person name="Kolisko M."/>
            <person name="Husnik F."/>
            <person name="Keeling P."/>
            <person name="Hampl V."/>
        </authorList>
    </citation>
    <scope>NUCLEOTIDE SEQUENCE [LARGE SCALE GENOMIC DNA]</scope>
    <source>
        <strain evidence="9">ST1C</strain>
    </source>
</reference>
<keyword evidence="9" id="KW-0418">Kinase</keyword>
<name>A0A5J4V4N2_9EUKA</name>
<accession>A0A5J4V4N2</accession>
<dbReference type="EMBL" id="SNRW01009630">
    <property type="protein sequence ID" value="KAA6377708.1"/>
    <property type="molecule type" value="Genomic_DNA"/>
</dbReference>
<dbReference type="AlphaFoldDB" id="A0A5J4V4N2"/>
<comment type="caution">
    <text evidence="9">The sequence shown here is derived from an EMBL/GenBank/DDBJ whole genome shotgun (WGS) entry which is preliminary data.</text>
</comment>
<dbReference type="GO" id="GO:0004672">
    <property type="term" value="F:protein kinase activity"/>
    <property type="evidence" value="ECO:0007669"/>
    <property type="project" value="InterPro"/>
</dbReference>
<evidence type="ECO:0000256" key="5">
    <source>
        <dbReference type="ARBA" id="ARBA00022741"/>
    </source>
</evidence>
<keyword evidence="4" id="KW-0479">Metal-binding</keyword>
<dbReference type="PROSITE" id="PS50011">
    <property type="entry name" value="PROTEIN_KINASE_DOM"/>
    <property type="match status" value="1"/>
</dbReference>
<dbReference type="InterPro" id="IPR000719">
    <property type="entry name" value="Prot_kinase_dom"/>
</dbReference>
<dbReference type="PANTHER" id="PTHR45832:SF22">
    <property type="entry name" value="SERINE_THREONINE-PROTEIN KINASE SAMKA-RELATED"/>
    <property type="match status" value="1"/>
</dbReference>
<dbReference type="InterPro" id="IPR011009">
    <property type="entry name" value="Kinase-like_dom_sf"/>
</dbReference>
<dbReference type="PANTHER" id="PTHR45832">
    <property type="entry name" value="SERINE/THREONINE-PROTEIN KINASE SAMKA-RELATED-RELATED"/>
    <property type="match status" value="1"/>
</dbReference>
<dbReference type="SMART" id="SM00220">
    <property type="entry name" value="S_TKc"/>
    <property type="match status" value="1"/>
</dbReference>
<evidence type="ECO:0000256" key="1">
    <source>
        <dbReference type="ARBA" id="ARBA00001946"/>
    </source>
</evidence>
<keyword evidence="3" id="KW-0808">Transferase</keyword>
<evidence type="ECO:0000259" key="8">
    <source>
        <dbReference type="PROSITE" id="PS50011"/>
    </source>
</evidence>
<proteinExistence type="inferred from homology"/>
<evidence type="ECO:0000256" key="7">
    <source>
        <dbReference type="ARBA" id="ARBA00022842"/>
    </source>
</evidence>
<evidence type="ECO:0000256" key="6">
    <source>
        <dbReference type="ARBA" id="ARBA00022840"/>
    </source>
</evidence>
<protein>
    <submittedName>
        <fullName evidence="9">Putative Serine/threonine-protein kinase pakC</fullName>
    </submittedName>
</protein>